<keyword evidence="3" id="KW-1185">Reference proteome</keyword>
<dbReference type="Proteomes" id="UP000790580">
    <property type="component" value="Unassembled WGS sequence"/>
</dbReference>
<feature type="transmembrane region" description="Helical" evidence="1">
    <location>
        <begin position="38"/>
        <end position="61"/>
    </location>
</feature>
<keyword evidence="1" id="KW-1133">Transmembrane helix</keyword>
<dbReference type="EMBL" id="JAHQCR010000091">
    <property type="protein sequence ID" value="MBU9724371.1"/>
    <property type="molecule type" value="Genomic_DNA"/>
</dbReference>
<proteinExistence type="predicted"/>
<accession>A0ABS6K0I3</accession>
<evidence type="ECO:0000256" key="1">
    <source>
        <dbReference type="SAM" id="Phobius"/>
    </source>
</evidence>
<sequence length="99" mass="11298">MSVLLYFLVYILPISLSTAIGYYSSDNRQEELIIPKLIGFYFLGTLIFWYGIIPLPFGFGVGYGLIHYWSKEKKFVNAPGKKRVLIAGLIVSFISHILF</sequence>
<keyword evidence="1" id="KW-0812">Transmembrane</keyword>
<protein>
    <submittedName>
        <fullName evidence="2">Uncharacterized protein</fullName>
    </submittedName>
</protein>
<gene>
    <name evidence="2" type="ORF">KS407_23370</name>
</gene>
<dbReference type="RefSeq" id="WP_088077063.1">
    <property type="nucleotide sequence ID" value="NZ_JAHQCR010000091.1"/>
</dbReference>
<reference evidence="2 3" key="1">
    <citation type="submission" date="2021-06" db="EMBL/GenBank/DDBJ databases">
        <title>Bacillus sp. RD4P76, an endophyte from a halophyte.</title>
        <authorList>
            <person name="Sun J.-Q."/>
        </authorList>
    </citation>
    <scope>NUCLEOTIDE SEQUENCE [LARGE SCALE GENOMIC DNA]</scope>
    <source>
        <strain evidence="2 3">JCM 17098</strain>
    </source>
</reference>
<evidence type="ECO:0000313" key="2">
    <source>
        <dbReference type="EMBL" id="MBU9724371.1"/>
    </source>
</evidence>
<keyword evidence="1" id="KW-0472">Membrane</keyword>
<organism evidence="2 3">
    <name type="scientific">Evansella alkalicola</name>
    <dbReference type="NCBI Taxonomy" id="745819"/>
    <lineage>
        <taxon>Bacteria</taxon>
        <taxon>Bacillati</taxon>
        <taxon>Bacillota</taxon>
        <taxon>Bacilli</taxon>
        <taxon>Bacillales</taxon>
        <taxon>Bacillaceae</taxon>
        <taxon>Evansella</taxon>
    </lineage>
</organism>
<comment type="caution">
    <text evidence="2">The sequence shown here is derived from an EMBL/GenBank/DDBJ whole genome shotgun (WGS) entry which is preliminary data.</text>
</comment>
<name>A0ABS6K0I3_9BACI</name>
<evidence type="ECO:0000313" key="3">
    <source>
        <dbReference type="Proteomes" id="UP000790580"/>
    </source>
</evidence>